<name>A0ABN3UGL4_9MICO</name>
<comment type="caution">
    <text evidence="1">The sequence shown here is derived from an EMBL/GenBank/DDBJ whole genome shotgun (WGS) entry which is preliminary data.</text>
</comment>
<dbReference type="RefSeq" id="WP_344190484.1">
    <property type="nucleotide sequence ID" value="NZ_BAAARN010000001.1"/>
</dbReference>
<reference evidence="1 2" key="1">
    <citation type="journal article" date="2019" name="Int. J. Syst. Evol. Microbiol.">
        <title>The Global Catalogue of Microorganisms (GCM) 10K type strain sequencing project: providing services to taxonomists for standard genome sequencing and annotation.</title>
        <authorList>
            <consortium name="The Broad Institute Genomics Platform"/>
            <consortium name="The Broad Institute Genome Sequencing Center for Infectious Disease"/>
            <person name="Wu L."/>
            <person name="Ma J."/>
        </authorList>
    </citation>
    <scope>NUCLEOTIDE SEQUENCE [LARGE SCALE GENOMIC DNA]</scope>
    <source>
        <strain evidence="1 2">JCM 16378</strain>
    </source>
</reference>
<dbReference type="Proteomes" id="UP001501326">
    <property type="component" value="Unassembled WGS sequence"/>
</dbReference>
<sequence length="91" mass="10445">MLDHDRIDATHTWVVYEGPPFADPLLQRPGPLVAACAAMSDAELEELCGHWEWRAGVATEEIDRWWSWTVVRFGQRLLAGRRAAQWREQAS</sequence>
<accession>A0ABN3UGL4</accession>
<dbReference type="EMBL" id="BAAARN010000001">
    <property type="protein sequence ID" value="GAA2732353.1"/>
    <property type="molecule type" value="Genomic_DNA"/>
</dbReference>
<keyword evidence="2" id="KW-1185">Reference proteome</keyword>
<proteinExistence type="predicted"/>
<evidence type="ECO:0000313" key="1">
    <source>
        <dbReference type="EMBL" id="GAA2732353.1"/>
    </source>
</evidence>
<evidence type="ECO:0000313" key="2">
    <source>
        <dbReference type="Proteomes" id="UP001501326"/>
    </source>
</evidence>
<gene>
    <name evidence="1" type="ORF">GCM10009867_08050</name>
</gene>
<organism evidence="1 2">
    <name type="scientific">Pedococcus aerophilus</name>
    <dbReference type="NCBI Taxonomy" id="436356"/>
    <lineage>
        <taxon>Bacteria</taxon>
        <taxon>Bacillati</taxon>
        <taxon>Actinomycetota</taxon>
        <taxon>Actinomycetes</taxon>
        <taxon>Micrococcales</taxon>
        <taxon>Intrasporangiaceae</taxon>
        <taxon>Pedococcus</taxon>
    </lineage>
</organism>
<protein>
    <submittedName>
        <fullName evidence="1">Uncharacterized protein</fullName>
    </submittedName>
</protein>